<accession>A0A8T0HUA2</accession>
<sequence length="61" mass="7269">MRIQNSVSLFQRVYRPVISSFFDGREFPVLQSPRHFFHNFLIDSIAWIGRISVRIQVIFSL</sequence>
<organism evidence="1 2">
    <name type="scientific">Ceratodon purpureus</name>
    <name type="common">Fire moss</name>
    <name type="synonym">Dicranum purpureum</name>
    <dbReference type="NCBI Taxonomy" id="3225"/>
    <lineage>
        <taxon>Eukaryota</taxon>
        <taxon>Viridiplantae</taxon>
        <taxon>Streptophyta</taxon>
        <taxon>Embryophyta</taxon>
        <taxon>Bryophyta</taxon>
        <taxon>Bryophytina</taxon>
        <taxon>Bryopsida</taxon>
        <taxon>Dicranidae</taxon>
        <taxon>Pseudoditrichales</taxon>
        <taxon>Ditrichaceae</taxon>
        <taxon>Ceratodon</taxon>
    </lineage>
</organism>
<reference evidence="1" key="1">
    <citation type="submission" date="2020-06" db="EMBL/GenBank/DDBJ databases">
        <title>WGS assembly of Ceratodon purpureus strain R40.</title>
        <authorList>
            <person name="Carey S.B."/>
            <person name="Jenkins J."/>
            <person name="Shu S."/>
            <person name="Lovell J.T."/>
            <person name="Sreedasyam A."/>
            <person name="Maumus F."/>
            <person name="Tiley G.P."/>
            <person name="Fernandez-Pozo N."/>
            <person name="Barry K."/>
            <person name="Chen C."/>
            <person name="Wang M."/>
            <person name="Lipzen A."/>
            <person name="Daum C."/>
            <person name="Saski C.A."/>
            <person name="Payton A.C."/>
            <person name="Mcbreen J.C."/>
            <person name="Conrad R.E."/>
            <person name="Kollar L.M."/>
            <person name="Olsson S."/>
            <person name="Huttunen S."/>
            <person name="Landis J.B."/>
            <person name="Wickett N.J."/>
            <person name="Johnson M.G."/>
            <person name="Rensing S.A."/>
            <person name="Grimwood J."/>
            <person name="Schmutz J."/>
            <person name="Mcdaniel S.F."/>
        </authorList>
    </citation>
    <scope>NUCLEOTIDE SEQUENCE</scope>
    <source>
        <strain evidence="1">R40</strain>
    </source>
</reference>
<dbReference type="AlphaFoldDB" id="A0A8T0HUA2"/>
<evidence type="ECO:0000313" key="1">
    <source>
        <dbReference type="EMBL" id="KAG0574321.1"/>
    </source>
</evidence>
<name>A0A8T0HUA2_CERPU</name>
<dbReference type="EMBL" id="CM026426">
    <property type="protein sequence ID" value="KAG0574321.1"/>
    <property type="molecule type" value="Genomic_DNA"/>
</dbReference>
<protein>
    <submittedName>
        <fullName evidence="1">Uncharacterized protein</fullName>
    </submittedName>
</protein>
<gene>
    <name evidence="1" type="ORF">KC19_VG254200</name>
</gene>
<proteinExistence type="predicted"/>
<keyword evidence="2" id="KW-1185">Reference proteome</keyword>
<evidence type="ECO:0000313" key="2">
    <source>
        <dbReference type="Proteomes" id="UP000822688"/>
    </source>
</evidence>
<comment type="caution">
    <text evidence="1">The sequence shown here is derived from an EMBL/GenBank/DDBJ whole genome shotgun (WGS) entry which is preliminary data.</text>
</comment>
<dbReference type="Proteomes" id="UP000822688">
    <property type="component" value="Chromosome V"/>
</dbReference>